<feature type="compositionally biased region" description="Low complexity" evidence="4">
    <location>
        <begin position="25"/>
        <end position="56"/>
    </location>
</feature>
<keyword evidence="3" id="KW-0119">Carbohydrate metabolism</keyword>
<evidence type="ECO:0000313" key="7">
    <source>
        <dbReference type="EMBL" id="MFC0224404.1"/>
    </source>
</evidence>
<keyword evidence="2" id="KW-0326">Glycosidase</keyword>
<feature type="signal peptide" evidence="5">
    <location>
        <begin position="1"/>
        <end position="24"/>
    </location>
</feature>
<gene>
    <name evidence="7" type="ORF">ACFFJG_18100</name>
</gene>
<evidence type="ECO:0000256" key="5">
    <source>
        <dbReference type="SAM" id="SignalP"/>
    </source>
</evidence>
<keyword evidence="5" id="KW-0732">Signal</keyword>
<dbReference type="SUPFAM" id="SSF49265">
    <property type="entry name" value="Fibronectin type III"/>
    <property type="match status" value="3"/>
</dbReference>
<keyword evidence="8" id="KW-1185">Reference proteome</keyword>
<dbReference type="PANTHER" id="PTHR13817">
    <property type="entry name" value="TITIN"/>
    <property type="match status" value="1"/>
</dbReference>
<feature type="region of interest" description="Disordered" evidence="4">
    <location>
        <begin position="1025"/>
        <end position="1114"/>
    </location>
</feature>
<feature type="chain" id="PRO_5045455136" evidence="5">
    <location>
        <begin position="25"/>
        <end position="1197"/>
    </location>
</feature>
<dbReference type="Gene3D" id="2.60.40.10">
    <property type="entry name" value="Immunoglobulins"/>
    <property type="match status" value="4"/>
</dbReference>
<dbReference type="SMART" id="SM00060">
    <property type="entry name" value="FN3"/>
    <property type="match status" value="5"/>
</dbReference>
<dbReference type="Proteomes" id="UP001589698">
    <property type="component" value="Unassembled WGS sequence"/>
</dbReference>
<keyword evidence="1" id="KW-0677">Repeat</keyword>
<proteinExistence type="predicted"/>
<feature type="domain" description="Fibronectin type-III" evidence="6">
    <location>
        <begin position="1101"/>
        <end position="1197"/>
    </location>
</feature>
<organism evidence="7 8">
    <name type="scientific">Nocardioides zeicaulis</name>
    <dbReference type="NCBI Taxonomy" id="1776857"/>
    <lineage>
        <taxon>Bacteria</taxon>
        <taxon>Bacillati</taxon>
        <taxon>Actinomycetota</taxon>
        <taxon>Actinomycetes</taxon>
        <taxon>Propionibacteriales</taxon>
        <taxon>Nocardioidaceae</taxon>
        <taxon>Nocardioides</taxon>
    </lineage>
</organism>
<accession>A0ABV6E5Z5</accession>
<dbReference type="PANTHER" id="PTHR13817:SF166">
    <property type="entry name" value="NEURONAL IGCAM-RELATED"/>
    <property type="match status" value="1"/>
</dbReference>
<dbReference type="CDD" id="cd00063">
    <property type="entry name" value="FN3"/>
    <property type="match status" value="2"/>
</dbReference>
<evidence type="ECO:0000256" key="2">
    <source>
        <dbReference type="ARBA" id="ARBA00023295"/>
    </source>
</evidence>
<evidence type="ECO:0000256" key="4">
    <source>
        <dbReference type="SAM" id="MobiDB-lite"/>
    </source>
</evidence>
<dbReference type="PROSITE" id="PS50853">
    <property type="entry name" value="FN3"/>
    <property type="match status" value="2"/>
</dbReference>
<sequence length="1197" mass="124227">MQHIRVTALGLSALLLLASPTAAGAGRADASPAAGSPGDTVSAAAAAPKVAPAVTTTERDHRRKPRFEVLPPTDLQEPARGAAAIRQLGDDLPVVAAANDLTAAELRTTLREDTTLWVAPTGQLVVKEQVHRGEGFAPAASPSAPLDQALSLHSLPGSQHTLYLDFDGVGVTSGSVWAQYFDLPAGSYEGWDPMGDGPGFSADERAAIADIWTRVAEDYAPFDIDVTTADPGEAALVRNGADDTAFGTRLVITDSTSAPAALCPDGCGGVALMGQVDRLAPVGEPAWVFAGSVGQSPKGIAEAASHEVGHTFGLAHDGLVADGDTAAQDYYLGHGTWAPIMGAAYYRPVTQWSNGYYPGADNNERDVDLIAAIAGRRTDEGGDTWDSPLRVPDTTAYITAEDDVDTYLVDDCTSGAHIAAAVTGGGAANLDVDLTVAHPGGSVVAHPNPLVSSVDTPDHWPWYGGATYVGKAAAGLDAEAAVPEGGPYVVQVGSSLGWTSDDGRTDYSTDGSLGAYRLVVQGCSTPDVAPSRPTGLTLTVSGADLVASWGAPANTGGQPVTGYRVTLNGKDAVDLGADVTTRTFPGAATRNSTVAVRAISAVGVGGPASATSNPTTVPSQVTDVAVATEGVTCSGLRSIRVAWTSPATNGGSTITGYELRQRDGDSWFKVFDLPSTGRTERSEVCFNPYPGEVYDYRIVALNANGEGEAYDFTALLKGKPTRITPTITTDRDARTVTVDWATPFDGGEPIQRIFLTLTTGTFANPVTVTLPPGATTYTFTGVRTGHKHVLLAASNLWGPANATEYSSAQSDTSFDMPAISPFPDRVEPISIRVTSADRATGTLRVAWDPVVPADPGHDPILWYDVCVDVPGGVHLPGDVDFGDGATRGTDLCEDRTTLALTADATSTPHIDLTGLTVGDHLVSITPVNPGGPGYLSTMATLDFKPTAITCPASYSSTNHQLRWEWEWFDTNVNYWSVRTRRAPETAWTVVSDSLPYYTTSIPISPGQWEVEVTAHLRTGRTGAPVVCGVTVPDGPVTPTPTDPTPTDPTPTDPTPTDPTPTTPDVPGQPPVVTPPTPPVVTPPTAPTGGTGTPAPPRVPDAPGRPTVKPGSKGGKATVTVTWAAPRSAGSGPVTGYEVVVYRLKKGKPVVASRMTVTAGKRVAELTLKAGSYQVAVRARSAAGWGATSSMSKAFSPR</sequence>
<evidence type="ECO:0000256" key="1">
    <source>
        <dbReference type="ARBA" id="ARBA00022737"/>
    </source>
</evidence>
<dbReference type="RefSeq" id="WP_378520173.1">
    <property type="nucleotide sequence ID" value="NZ_JBHLXH010000002.1"/>
</dbReference>
<keyword evidence="2" id="KW-0378">Hydrolase</keyword>
<evidence type="ECO:0000259" key="6">
    <source>
        <dbReference type="PROSITE" id="PS50853"/>
    </source>
</evidence>
<dbReference type="InterPro" id="IPR036116">
    <property type="entry name" value="FN3_sf"/>
</dbReference>
<dbReference type="EMBL" id="JBHLXH010000002">
    <property type="protein sequence ID" value="MFC0224404.1"/>
    <property type="molecule type" value="Genomic_DNA"/>
</dbReference>
<feature type="region of interest" description="Disordered" evidence="4">
    <location>
        <begin position="25"/>
        <end position="66"/>
    </location>
</feature>
<evidence type="ECO:0000256" key="3">
    <source>
        <dbReference type="ARBA" id="ARBA00023326"/>
    </source>
</evidence>
<feature type="compositionally biased region" description="Pro residues" evidence="4">
    <location>
        <begin position="1035"/>
        <end position="1085"/>
    </location>
</feature>
<keyword evidence="3" id="KW-0624">Polysaccharide degradation</keyword>
<name>A0ABV6E5Z5_9ACTN</name>
<dbReference type="Pfam" id="PF00041">
    <property type="entry name" value="fn3"/>
    <property type="match status" value="1"/>
</dbReference>
<feature type="compositionally biased region" description="Low complexity" evidence="4">
    <location>
        <begin position="1025"/>
        <end position="1034"/>
    </location>
</feature>
<dbReference type="InterPro" id="IPR050964">
    <property type="entry name" value="Striated_Muscle_Regulatory"/>
</dbReference>
<protein>
    <submittedName>
        <fullName evidence="7">Fibronectin type III domain-containing protein</fullName>
    </submittedName>
</protein>
<evidence type="ECO:0000313" key="8">
    <source>
        <dbReference type="Proteomes" id="UP001589698"/>
    </source>
</evidence>
<reference evidence="7 8" key="1">
    <citation type="submission" date="2024-09" db="EMBL/GenBank/DDBJ databases">
        <authorList>
            <person name="Sun Q."/>
            <person name="Mori K."/>
        </authorList>
    </citation>
    <scope>NUCLEOTIDE SEQUENCE [LARGE SCALE GENOMIC DNA]</scope>
    <source>
        <strain evidence="7 8">CCM 8654</strain>
    </source>
</reference>
<dbReference type="InterPro" id="IPR013783">
    <property type="entry name" value="Ig-like_fold"/>
</dbReference>
<feature type="domain" description="Fibronectin type-III" evidence="6">
    <location>
        <begin position="617"/>
        <end position="732"/>
    </location>
</feature>
<dbReference type="SUPFAM" id="SSF55486">
    <property type="entry name" value="Metalloproteases ('zincins'), catalytic domain"/>
    <property type="match status" value="1"/>
</dbReference>
<comment type="caution">
    <text evidence="7">The sequence shown here is derived from an EMBL/GenBank/DDBJ whole genome shotgun (WGS) entry which is preliminary data.</text>
</comment>
<dbReference type="InterPro" id="IPR003961">
    <property type="entry name" value="FN3_dom"/>
</dbReference>